<keyword evidence="2" id="KW-1185">Reference proteome</keyword>
<name>A0A2J7Z1R6_STRMQ</name>
<dbReference type="AlphaFoldDB" id="A0A2J7Z1R6"/>
<sequence>MRTLVACGYVVYVAQVAHPYGHARHRGEDERGFLTALDLEGIRRLGYAVDDKPQ</sequence>
<organism evidence="1 2">
    <name type="scientific">Streptomyces malaysiensis</name>
    <dbReference type="NCBI Taxonomy" id="92644"/>
    <lineage>
        <taxon>Bacteria</taxon>
        <taxon>Bacillati</taxon>
        <taxon>Actinomycetota</taxon>
        <taxon>Actinomycetes</taxon>
        <taxon>Kitasatosporales</taxon>
        <taxon>Streptomycetaceae</taxon>
        <taxon>Streptomyces</taxon>
        <taxon>Streptomyces violaceusniger group</taxon>
    </lineage>
</organism>
<comment type="caution">
    <text evidence="1">The sequence shown here is derived from an EMBL/GenBank/DDBJ whole genome shotgun (WGS) entry which is preliminary data.</text>
</comment>
<reference evidence="1 2" key="1">
    <citation type="submission" date="2015-09" db="EMBL/GenBank/DDBJ databases">
        <title>Genome sequence, genome mining and natural product profiling of a biocontrol bacterium Streptomyces malaysiensis F913.</title>
        <authorList>
            <person name="Xu Y."/>
            <person name="Wei J."/>
            <person name="Xie J."/>
            <person name="Li T."/>
            <person name="Zhou Z."/>
        </authorList>
    </citation>
    <scope>NUCLEOTIDE SEQUENCE [LARGE SCALE GENOMIC DNA]</scope>
    <source>
        <strain evidence="1 2">F913</strain>
    </source>
</reference>
<dbReference type="EMBL" id="LJIW01000001">
    <property type="protein sequence ID" value="PNG94223.1"/>
    <property type="molecule type" value="Genomic_DNA"/>
</dbReference>
<proteinExistence type="predicted"/>
<evidence type="ECO:0000313" key="2">
    <source>
        <dbReference type="Proteomes" id="UP000236520"/>
    </source>
</evidence>
<gene>
    <name evidence="1" type="ORF">SMF913_10248</name>
</gene>
<evidence type="ECO:0000313" key="1">
    <source>
        <dbReference type="EMBL" id="PNG94223.1"/>
    </source>
</evidence>
<dbReference type="Proteomes" id="UP000236520">
    <property type="component" value="Unassembled WGS sequence"/>
</dbReference>
<accession>A0A2J7Z1R6</accession>
<protein>
    <submittedName>
        <fullName evidence="1">Uncharacterized protein</fullName>
    </submittedName>
</protein>